<protein>
    <submittedName>
        <fullName evidence="2">Uncharacterized protein</fullName>
    </submittedName>
</protein>
<dbReference type="Proteomes" id="UP001054892">
    <property type="component" value="Unassembled WGS sequence"/>
</dbReference>
<reference evidence="2 4" key="1">
    <citation type="submission" date="2020-05" db="EMBL/GenBank/DDBJ databases">
        <title>Characterization of novel class B3 metallo-beta-lactamase from novel Pseudomonas species.</title>
        <authorList>
            <person name="Yamada K."/>
            <person name="Aoki K."/>
            <person name="Ishii Y."/>
        </authorList>
    </citation>
    <scope>NUCLEOTIDE SEQUENCE [LARGE SCALE GENOMIC DNA]</scope>
    <source>
        <strain evidence="2 4">TUM18999</strain>
        <strain evidence="3 5">TUM20286</strain>
    </source>
</reference>
<dbReference type="Proteomes" id="UP000509383">
    <property type="component" value="Chromosome"/>
</dbReference>
<evidence type="ECO:0000313" key="3">
    <source>
        <dbReference type="EMBL" id="GJN54205.1"/>
    </source>
</evidence>
<organism evidence="2 4">
    <name type="scientific">Pseudomonas tohonis</name>
    <dbReference type="NCBI Taxonomy" id="2725477"/>
    <lineage>
        <taxon>Bacteria</taxon>
        <taxon>Pseudomonadati</taxon>
        <taxon>Pseudomonadota</taxon>
        <taxon>Gammaproteobacteria</taxon>
        <taxon>Pseudomonadales</taxon>
        <taxon>Pseudomonadaceae</taxon>
        <taxon>Pseudomonas</taxon>
    </lineage>
</organism>
<dbReference type="EMBL" id="BQKM01000009">
    <property type="protein sequence ID" value="GJN54205.1"/>
    <property type="molecule type" value="Genomic_DNA"/>
</dbReference>
<name>A0A6J4EF02_9PSED</name>
<dbReference type="KEGG" id="ptw:TUM18999_58550"/>
<evidence type="ECO:0000313" key="5">
    <source>
        <dbReference type="Proteomes" id="UP001054892"/>
    </source>
</evidence>
<evidence type="ECO:0000313" key="2">
    <source>
        <dbReference type="EMBL" id="BCG27664.1"/>
    </source>
</evidence>
<dbReference type="EMBL" id="AP023189">
    <property type="protein sequence ID" value="BCG27664.1"/>
    <property type="molecule type" value="Genomic_DNA"/>
</dbReference>
<proteinExistence type="predicted"/>
<keyword evidence="5" id="KW-1185">Reference proteome</keyword>
<evidence type="ECO:0000313" key="4">
    <source>
        <dbReference type="Proteomes" id="UP000509383"/>
    </source>
</evidence>
<dbReference type="AlphaFoldDB" id="A0A6J4EF02"/>
<feature type="region of interest" description="Disordered" evidence="1">
    <location>
        <begin position="38"/>
        <end position="62"/>
    </location>
</feature>
<evidence type="ECO:0000256" key="1">
    <source>
        <dbReference type="SAM" id="MobiDB-lite"/>
    </source>
</evidence>
<accession>A0A6J4EF02</accession>
<sequence length="62" mass="6703">MKSAACALMARPPRVNAASRRRGNRELIMVVLLNGRRAGSEAGPRDGNRGFLKVSGDPVERI</sequence>
<gene>
    <name evidence="2" type="ORF">TUM18999_58550</name>
    <name evidence="3" type="ORF">TUM20286_39570</name>
</gene>